<organism evidence="1 2">
    <name type="scientific">Paralvinella palmiformis</name>
    <dbReference type="NCBI Taxonomy" id="53620"/>
    <lineage>
        <taxon>Eukaryota</taxon>
        <taxon>Metazoa</taxon>
        <taxon>Spiralia</taxon>
        <taxon>Lophotrochozoa</taxon>
        <taxon>Annelida</taxon>
        <taxon>Polychaeta</taxon>
        <taxon>Sedentaria</taxon>
        <taxon>Canalipalpata</taxon>
        <taxon>Terebellida</taxon>
        <taxon>Terebelliformia</taxon>
        <taxon>Alvinellidae</taxon>
        <taxon>Paralvinella</taxon>
    </lineage>
</organism>
<dbReference type="Gene3D" id="1.25.10.10">
    <property type="entry name" value="Leucine-rich Repeat Variant"/>
    <property type="match status" value="1"/>
</dbReference>
<protein>
    <submittedName>
        <fullName evidence="1">Uncharacterized protein</fullName>
    </submittedName>
</protein>
<proteinExistence type="predicted"/>
<name>A0AAD9K5G4_9ANNE</name>
<evidence type="ECO:0000313" key="1">
    <source>
        <dbReference type="EMBL" id="KAK2164355.1"/>
    </source>
</evidence>
<reference evidence="1" key="1">
    <citation type="journal article" date="2023" name="Mol. Biol. Evol.">
        <title>Third-Generation Sequencing Reveals the Adaptive Role of the Epigenome in Three Deep-Sea Polychaetes.</title>
        <authorList>
            <person name="Perez M."/>
            <person name="Aroh O."/>
            <person name="Sun Y."/>
            <person name="Lan Y."/>
            <person name="Juniper S.K."/>
            <person name="Young C.R."/>
            <person name="Angers B."/>
            <person name="Qian P.Y."/>
        </authorList>
    </citation>
    <scope>NUCLEOTIDE SEQUENCE</scope>
    <source>
        <strain evidence="1">P08H-3</strain>
    </source>
</reference>
<comment type="caution">
    <text evidence="1">The sequence shown here is derived from an EMBL/GenBank/DDBJ whole genome shotgun (WGS) entry which is preliminary data.</text>
</comment>
<dbReference type="EMBL" id="JAODUP010000065">
    <property type="protein sequence ID" value="KAK2164355.1"/>
    <property type="molecule type" value="Genomic_DNA"/>
</dbReference>
<evidence type="ECO:0000313" key="2">
    <source>
        <dbReference type="Proteomes" id="UP001208570"/>
    </source>
</evidence>
<accession>A0AAD9K5G4</accession>
<dbReference type="InterPro" id="IPR011989">
    <property type="entry name" value="ARM-like"/>
</dbReference>
<dbReference type="AlphaFoldDB" id="A0AAD9K5G4"/>
<gene>
    <name evidence="1" type="ORF">LSH36_65g06040</name>
</gene>
<sequence length="141" mass="16351">MMLNRLQTYHIMSMLWSQGKIQNEKLFLDVLSTLLKRVSERDLKDVDKCGCLKVLCDKIQNLSSPKCISICFQILEDMATCESAKDKIRKNGGINAVCVLFNKWSQTEVRNKVIKTLKSLKNIYNRDIIKEYMENTDKGRV</sequence>
<dbReference type="InterPro" id="IPR016024">
    <property type="entry name" value="ARM-type_fold"/>
</dbReference>
<keyword evidence="2" id="KW-1185">Reference proteome</keyword>
<dbReference type="SUPFAM" id="SSF48371">
    <property type="entry name" value="ARM repeat"/>
    <property type="match status" value="1"/>
</dbReference>
<dbReference type="Proteomes" id="UP001208570">
    <property type="component" value="Unassembled WGS sequence"/>
</dbReference>